<evidence type="ECO:0000313" key="2">
    <source>
        <dbReference type="EMBL" id="EFN82239.1"/>
    </source>
</evidence>
<dbReference type="EMBL" id="GL449679">
    <property type="protein sequence ID" value="EFN82239.1"/>
    <property type="molecule type" value="Genomic_DNA"/>
</dbReference>
<dbReference type="Gene3D" id="1.10.10.1450">
    <property type="match status" value="1"/>
</dbReference>
<evidence type="ECO:0000259" key="1">
    <source>
        <dbReference type="Pfam" id="PF17906"/>
    </source>
</evidence>
<dbReference type="Proteomes" id="UP000008237">
    <property type="component" value="Unassembled WGS sequence"/>
</dbReference>
<name>E2BPZ1_HARSA</name>
<dbReference type="AlphaFoldDB" id="E2BPZ1"/>
<reference evidence="2 3" key="1">
    <citation type="journal article" date="2010" name="Science">
        <title>Genomic comparison of the ants Camponotus floridanus and Harpegnathos saltator.</title>
        <authorList>
            <person name="Bonasio R."/>
            <person name="Zhang G."/>
            <person name="Ye C."/>
            <person name="Mutti N.S."/>
            <person name="Fang X."/>
            <person name="Qin N."/>
            <person name="Donahue G."/>
            <person name="Yang P."/>
            <person name="Li Q."/>
            <person name="Li C."/>
            <person name="Zhang P."/>
            <person name="Huang Z."/>
            <person name="Berger S.L."/>
            <person name="Reinberg D."/>
            <person name="Wang J."/>
            <person name="Liebig J."/>
        </authorList>
    </citation>
    <scope>NUCLEOTIDE SEQUENCE [LARGE SCALE GENOMIC DNA]</scope>
    <source>
        <strain evidence="2 3">R22 G/1</strain>
    </source>
</reference>
<feature type="non-terminal residue" evidence="2">
    <location>
        <position position="49"/>
    </location>
</feature>
<evidence type="ECO:0000313" key="3">
    <source>
        <dbReference type="Proteomes" id="UP000008237"/>
    </source>
</evidence>
<proteinExistence type="predicted"/>
<dbReference type="InParanoid" id="E2BPZ1"/>
<sequence>YFFNLKKSAAEAHRLLVETYGETALSERSYREWFQKFKNGKVDMEDKER</sequence>
<gene>
    <name evidence="2" type="ORF">EAI_12292</name>
</gene>
<dbReference type="Pfam" id="PF17906">
    <property type="entry name" value="HTH_48"/>
    <property type="match status" value="1"/>
</dbReference>
<accession>E2BPZ1</accession>
<organism evidence="3">
    <name type="scientific">Harpegnathos saltator</name>
    <name type="common">Jerdon's jumping ant</name>
    <dbReference type="NCBI Taxonomy" id="610380"/>
    <lineage>
        <taxon>Eukaryota</taxon>
        <taxon>Metazoa</taxon>
        <taxon>Ecdysozoa</taxon>
        <taxon>Arthropoda</taxon>
        <taxon>Hexapoda</taxon>
        <taxon>Insecta</taxon>
        <taxon>Pterygota</taxon>
        <taxon>Neoptera</taxon>
        <taxon>Endopterygota</taxon>
        <taxon>Hymenoptera</taxon>
        <taxon>Apocrita</taxon>
        <taxon>Aculeata</taxon>
        <taxon>Formicoidea</taxon>
        <taxon>Formicidae</taxon>
        <taxon>Ponerinae</taxon>
        <taxon>Ponerini</taxon>
        <taxon>Harpegnathos</taxon>
    </lineage>
</organism>
<keyword evidence="3" id="KW-1185">Reference proteome</keyword>
<dbReference type="InterPro" id="IPR041426">
    <property type="entry name" value="Mos1_HTH"/>
</dbReference>
<protein>
    <recommendedName>
        <fullName evidence="1">Mos1 transposase HTH domain-containing protein</fullName>
    </recommendedName>
</protein>
<feature type="non-terminal residue" evidence="2">
    <location>
        <position position="1"/>
    </location>
</feature>
<feature type="domain" description="Mos1 transposase HTH" evidence="1">
    <location>
        <begin position="1"/>
        <end position="41"/>
    </location>
</feature>